<accession>A0A451AVG2</accession>
<evidence type="ECO:0008006" key="5">
    <source>
        <dbReference type="Google" id="ProtNLM"/>
    </source>
</evidence>
<feature type="coiled-coil region" evidence="1">
    <location>
        <begin position="51"/>
        <end position="159"/>
    </location>
</feature>
<name>A0A451AVG2_9GAMM</name>
<keyword evidence="1" id="KW-0175">Coiled coil</keyword>
<evidence type="ECO:0000256" key="2">
    <source>
        <dbReference type="SAM" id="Phobius"/>
    </source>
</evidence>
<dbReference type="EMBL" id="CAADGD010000023">
    <property type="protein sequence ID" value="VFK70041.1"/>
    <property type="molecule type" value="Genomic_DNA"/>
</dbReference>
<dbReference type="EMBL" id="CAADFZ010000020">
    <property type="protein sequence ID" value="VFK61884.1"/>
    <property type="molecule type" value="Genomic_DNA"/>
</dbReference>
<evidence type="ECO:0000313" key="4">
    <source>
        <dbReference type="EMBL" id="VFK70041.1"/>
    </source>
</evidence>
<dbReference type="Gene3D" id="3.30.1330.60">
    <property type="entry name" value="OmpA-like domain"/>
    <property type="match status" value="1"/>
</dbReference>
<organism evidence="4">
    <name type="scientific">Candidatus Kentrum sp. UNK</name>
    <dbReference type="NCBI Taxonomy" id="2126344"/>
    <lineage>
        <taxon>Bacteria</taxon>
        <taxon>Pseudomonadati</taxon>
        <taxon>Pseudomonadota</taxon>
        <taxon>Gammaproteobacteria</taxon>
        <taxon>Candidatus Kentrum</taxon>
    </lineage>
</organism>
<evidence type="ECO:0000256" key="1">
    <source>
        <dbReference type="SAM" id="Coils"/>
    </source>
</evidence>
<feature type="transmembrane region" description="Helical" evidence="2">
    <location>
        <begin position="20"/>
        <end position="44"/>
    </location>
</feature>
<protein>
    <recommendedName>
        <fullName evidence="5">OmpA family protein</fullName>
    </recommendedName>
</protein>
<keyword evidence="2" id="KW-0472">Membrane</keyword>
<evidence type="ECO:0000313" key="3">
    <source>
        <dbReference type="EMBL" id="VFK61884.1"/>
    </source>
</evidence>
<gene>
    <name evidence="3" type="ORF">BECKUNK1418G_GA0071005_10204</name>
    <name evidence="4" type="ORF">BECKUNK1418H_GA0071006_10234</name>
</gene>
<keyword evidence="2" id="KW-0812">Transmembrane</keyword>
<sequence>MNEDDGLLGPGTDLVVSLSALMLVLLFMVIYFYGGAIGVFSALLGETDSKIKMLEDDKRKLEMLINTYERASEDKDMEFGDRIRALYKEIKRYIAKITRLERLIDTLNGSLRKYEKSYKEKEDELAKSTTQVRNLEDLIAKLNRQIQKLQSIVAKDESDSEEIIRFSELDGNKFKSGSAEVNEIFRSRLREEVVEKIKKLIPKYGADRVIVEVFGFTDGVPMTNRIIRCPGSCQVDIDSMCNIDETLVAFSRNNGEPPAACSNVELGKLRADVVAKQLRQELANEEEPRLSHVSIFGYSAGQTILPDDNRGLRLASVGDDGQEDARRRFVEVRLNIKPLVNQR</sequence>
<keyword evidence="2" id="KW-1133">Transmembrane helix</keyword>
<dbReference type="InterPro" id="IPR036737">
    <property type="entry name" value="OmpA-like_sf"/>
</dbReference>
<reference evidence="4" key="1">
    <citation type="submission" date="2019-02" db="EMBL/GenBank/DDBJ databases">
        <authorList>
            <person name="Gruber-Vodicka R. H."/>
            <person name="Seah K. B. B."/>
        </authorList>
    </citation>
    <scope>NUCLEOTIDE SEQUENCE</scope>
    <source>
        <strain evidence="4">BECK_BY19</strain>
        <strain evidence="3">BECK_BY8</strain>
    </source>
</reference>
<dbReference type="AlphaFoldDB" id="A0A451AVG2"/>
<proteinExistence type="predicted"/>